<evidence type="ECO:0000313" key="2">
    <source>
        <dbReference type="EMBL" id="RYU55034.1"/>
    </source>
</evidence>
<sequence length="173" mass="16943">MTNFKKNALVTLAGLGMVMSAGAYAATNAQATLVWSGTVPGALASDSVVITGLNGIGDAFLGSISPSTDGTFVSSIITAESHTNDGDATTPVVGALVATNWTLVSADVAYDGVANPAATVEVQINGAPVAVGDPALPGLESVGVSIAQTTPLDEADVAGAKVQGSVTLLSSLI</sequence>
<dbReference type="EMBL" id="SEZK01000001">
    <property type="protein sequence ID" value="RYU55034.1"/>
    <property type="molecule type" value="Genomic_DNA"/>
</dbReference>
<dbReference type="Proteomes" id="UP000294063">
    <property type="component" value="Unassembled WGS sequence"/>
</dbReference>
<evidence type="ECO:0000256" key="1">
    <source>
        <dbReference type="SAM" id="SignalP"/>
    </source>
</evidence>
<comment type="caution">
    <text evidence="2">The sequence shown here is derived from an EMBL/GenBank/DDBJ whole genome shotgun (WGS) entry which is preliminary data.</text>
</comment>
<dbReference type="EMBL" id="SEZN01000002">
    <property type="protein sequence ID" value="RYU66948.1"/>
    <property type="molecule type" value="Genomic_DNA"/>
</dbReference>
<dbReference type="Proteomes" id="UP000294166">
    <property type="component" value="Unassembled WGS sequence"/>
</dbReference>
<keyword evidence="1" id="KW-0732">Signal</keyword>
<accession>A0A4Q5L2X5</accession>
<name>A0A4Q5L2X5_9GAMM</name>
<keyword evidence="5" id="KW-1185">Reference proteome</keyword>
<gene>
    <name evidence="3" type="ORF">ERW53_01680</name>
    <name evidence="2" type="ORF">ERW57_00490</name>
</gene>
<evidence type="ECO:0008006" key="6">
    <source>
        <dbReference type="Google" id="ProtNLM"/>
    </source>
</evidence>
<organism evidence="2 4">
    <name type="scientific">Aliivibrio finisterrensis</name>
    <dbReference type="NCBI Taxonomy" id="511998"/>
    <lineage>
        <taxon>Bacteria</taxon>
        <taxon>Pseudomonadati</taxon>
        <taxon>Pseudomonadota</taxon>
        <taxon>Gammaproteobacteria</taxon>
        <taxon>Vibrionales</taxon>
        <taxon>Vibrionaceae</taxon>
        <taxon>Aliivibrio</taxon>
    </lineage>
</organism>
<dbReference type="AlphaFoldDB" id="A0A4Q5L2X5"/>
<protein>
    <recommendedName>
        <fullName evidence="6">DUF4402 domain-containing protein</fullName>
    </recommendedName>
</protein>
<evidence type="ECO:0000313" key="3">
    <source>
        <dbReference type="EMBL" id="RYU66948.1"/>
    </source>
</evidence>
<proteinExistence type="predicted"/>
<feature type="chain" id="PRO_5020424431" description="DUF4402 domain-containing protein" evidence="1">
    <location>
        <begin position="26"/>
        <end position="173"/>
    </location>
</feature>
<reference evidence="4 5" key="1">
    <citation type="submission" date="2019-02" db="EMBL/GenBank/DDBJ databases">
        <title>Genome sequences of Aliivibrio finisterrensis strains from farmed Atlantic salmon.</title>
        <authorList>
            <person name="Bowman J.P."/>
        </authorList>
    </citation>
    <scope>NUCLEOTIDE SEQUENCE [LARGE SCALE GENOMIC DNA]</scope>
    <source>
        <strain evidence="3 5">A21</strain>
        <strain evidence="2 4">A46</strain>
    </source>
</reference>
<feature type="signal peptide" evidence="1">
    <location>
        <begin position="1"/>
        <end position="25"/>
    </location>
</feature>
<dbReference type="RefSeq" id="WP_130046811.1">
    <property type="nucleotide sequence ID" value="NZ_SEZK01000001.1"/>
</dbReference>
<evidence type="ECO:0000313" key="5">
    <source>
        <dbReference type="Proteomes" id="UP000294166"/>
    </source>
</evidence>
<evidence type="ECO:0000313" key="4">
    <source>
        <dbReference type="Proteomes" id="UP000294063"/>
    </source>
</evidence>